<feature type="domain" description="Lysine-specific metallo-endopeptidase" evidence="7">
    <location>
        <begin position="475"/>
        <end position="615"/>
    </location>
</feature>
<accession>A0AA36NDW3</accession>
<dbReference type="EMBL" id="CAUJNA010003498">
    <property type="protein sequence ID" value="CAJ1403477.1"/>
    <property type="molecule type" value="Genomic_DNA"/>
</dbReference>
<organism evidence="8 9">
    <name type="scientific">Effrenium voratum</name>
    <dbReference type="NCBI Taxonomy" id="2562239"/>
    <lineage>
        <taxon>Eukaryota</taxon>
        <taxon>Sar</taxon>
        <taxon>Alveolata</taxon>
        <taxon>Dinophyceae</taxon>
        <taxon>Suessiales</taxon>
        <taxon>Symbiodiniaceae</taxon>
        <taxon>Effrenium</taxon>
    </lineage>
</organism>
<dbReference type="InterPro" id="IPR029463">
    <property type="entry name" value="Lys_MEP"/>
</dbReference>
<dbReference type="GO" id="GO:0004843">
    <property type="term" value="F:cysteine-type deubiquitinase activity"/>
    <property type="evidence" value="ECO:0007669"/>
    <property type="project" value="UniProtKB-EC"/>
</dbReference>
<dbReference type="GO" id="GO:0070530">
    <property type="term" value="F:K63-linked polyubiquitin modification-dependent protein binding"/>
    <property type="evidence" value="ECO:0007669"/>
    <property type="project" value="TreeGrafter"/>
</dbReference>
<keyword evidence="9" id="KW-1185">Reference proteome</keyword>
<sequence>MGHELVIIPFESDEHAELDEQTSSQVLGLEEGGALQKPDRMRPRVLPLHLLERRNEANMAQLFELVRKLPSAVHFYLEQSVFPQFMRFQDEKLSASGQDLGGSILFGQRIGFSGTPSDLMPRELGQCDYEPGSEGEMVSTMTDTQVVTFEAVQPGWNVELLLDSIIEAAHQNRCNALIDTGALITGLTNQEANMAFETEINATQKYGEAVNPTPPVLLPEGVLWQPDQNHTDMEEFDEFESGMPDPVGLDQMRISVANLFRIHPPFQLEMTDQSAAVLEEDGAPAGIDEPGANLSSFLEGSQVDSDNCYYAVMGAEPRDSSIWLTMKGDDMKCKCPRGTVVFGKSTLCTDPQYVKDRRKFDARGVLRGRGCRCNPENDNFDNLPPDCEDKNPTGYKSKTGSPLTCTDLRIFCERPGFQKICPKTCKSNCAPPRPAAVRPSSSPEPAWKQRAAMLAVKGQAYTAKAIRSMGAHKIPHLVKEWFGDNDEWTRSRVLGVLNGVNRLLSNVDYIFPGERCTENKFAYVFPKPPWNKNKRGRYVFHLCQLYMNSKESDQIETLTHEASHHETMFSQDACSDGSENQDCHKSYGRRTCKKLAKQFPDKAANNADNYCFFINDVAEYLLGFGRARAEAADSPSARLGLSAPTLPDFMDGVVFLDDDGGKKILLRQTREITKLADSGVPAQKRFAFYDQVHTTGMDIQHKLDAVAALTLGKDMCWRDYVQGAYRMRGIGRGQRICLYVIPEVVELISRDLILAGIEQKLQGPAGAKWTACEKGRLLAVAAWLLVNSIRTERIQFAMLQLQNLANVWRRNAFKTVMTDFEVVTSEGLKEAVQIFKEANCFHIAKRSAQASWSA</sequence>
<dbReference type="InterPro" id="IPR051346">
    <property type="entry name" value="OTU_Deubiquitinase"/>
</dbReference>
<dbReference type="PANTHER" id="PTHR13367:SF28">
    <property type="entry name" value="UBIQUITIN THIOESTERASE ZRANB1"/>
    <property type="match status" value="1"/>
</dbReference>
<evidence type="ECO:0000259" key="7">
    <source>
        <dbReference type="SMART" id="SM01351"/>
    </source>
</evidence>
<dbReference type="SUPFAM" id="SSF55486">
    <property type="entry name" value="Metalloproteases ('zincins'), catalytic domain"/>
    <property type="match status" value="1"/>
</dbReference>
<evidence type="ECO:0000256" key="6">
    <source>
        <dbReference type="ARBA" id="ARBA00022807"/>
    </source>
</evidence>
<dbReference type="Gene3D" id="3.40.390.10">
    <property type="entry name" value="Collagenase (Catalytic Domain)"/>
    <property type="match status" value="1"/>
</dbReference>
<keyword evidence="6" id="KW-0788">Thiol protease</keyword>
<keyword evidence="4" id="KW-0833">Ubl conjugation pathway</keyword>
<keyword evidence="3" id="KW-0645">Protease</keyword>
<dbReference type="GO" id="GO:0004222">
    <property type="term" value="F:metalloendopeptidase activity"/>
    <property type="evidence" value="ECO:0007669"/>
    <property type="project" value="InterPro"/>
</dbReference>
<evidence type="ECO:0000256" key="3">
    <source>
        <dbReference type="ARBA" id="ARBA00022670"/>
    </source>
</evidence>
<reference evidence="8" key="1">
    <citation type="submission" date="2023-08" db="EMBL/GenBank/DDBJ databases">
        <authorList>
            <person name="Chen Y."/>
            <person name="Shah S."/>
            <person name="Dougan E. K."/>
            <person name="Thang M."/>
            <person name="Chan C."/>
        </authorList>
    </citation>
    <scope>NUCLEOTIDE SEQUENCE</scope>
</reference>
<evidence type="ECO:0000256" key="2">
    <source>
        <dbReference type="ARBA" id="ARBA00012759"/>
    </source>
</evidence>
<dbReference type="GO" id="GO:0005634">
    <property type="term" value="C:nucleus"/>
    <property type="evidence" value="ECO:0007669"/>
    <property type="project" value="TreeGrafter"/>
</dbReference>
<dbReference type="Proteomes" id="UP001178507">
    <property type="component" value="Unassembled WGS sequence"/>
</dbReference>
<dbReference type="Pfam" id="PF14521">
    <property type="entry name" value="Aspzincin_M35"/>
    <property type="match status" value="1"/>
</dbReference>
<evidence type="ECO:0000256" key="5">
    <source>
        <dbReference type="ARBA" id="ARBA00022801"/>
    </source>
</evidence>
<dbReference type="SMART" id="SM01351">
    <property type="entry name" value="Aspzincin_M35"/>
    <property type="match status" value="1"/>
</dbReference>
<keyword evidence="5" id="KW-0378">Hydrolase</keyword>
<comment type="catalytic activity">
    <reaction evidence="1">
        <text>Thiol-dependent hydrolysis of ester, thioester, amide, peptide and isopeptide bonds formed by the C-terminal Gly of ubiquitin (a 76-residue protein attached to proteins as an intracellular targeting signal).</text>
        <dbReference type="EC" id="3.4.19.12"/>
    </reaction>
</comment>
<evidence type="ECO:0000313" key="8">
    <source>
        <dbReference type="EMBL" id="CAJ1403477.1"/>
    </source>
</evidence>
<dbReference type="InterPro" id="IPR024079">
    <property type="entry name" value="MetalloPept_cat_dom_sf"/>
</dbReference>
<comment type="caution">
    <text evidence="8">The sequence shown here is derived from an EMBL/GenBank/DDBJ whole genome shotgun (WGS) entry which is preliminary data.</text>
</comment>
<dbReference type="AlphaFoldDB" id="A0AA36NDW3"/>
<evidence type="ECO:0000256" key="4">
    <source>
        <dbReference type="ARBA" id="ARBA00022786"/>
    </source>
</evidence>
<dbReference type="EC" id="3.4.19.12" evidence="2"/>
<protein>
    <recommendedName>
        <fullName evidence="2">ubiquitinyl hydrolase 1</fullName>
        <ecNumber evidence="2">3.4.19.12</ecNumber>
    </recommendedName>
</protein>
<name>A0AA36NDW3_9DINO</name>
<dbReference type="GO" id="GO:0005737">
    <property type="term" value="C:cytoplasm"/>
    <property type="evidence" value="ECO:0007669"/>
    <property type="project" value="TreeGrafter"/>
</dbReference>
<evidence type="ECO:0000256" key="1">
    <source>
        <dbReference type="ARBA" id="ARBA00000707"/>
    </source>
</evidence>
<evidence type="ECO:0000313" key="9">
    <source>
        <dbReference type="Proteomes" id="UP001178507"/>
    </source>
</evidence>
<proteinExistence type="predicted"/>
<dbReference type="GO" id="GO:0071947">
    <property type="term" value="P:protein deubiquitination involved in ubiquitin-dependent protein catabolic process"/>
    <property type="evidence" value="ECO:0007669"/>
    <property type="project" value="TreeGrafter"/>
</dbReference>
<dbReference type="PANTHER" id="PTHR13367">
    <property type="entry name" value="UBIQUITIN THIOESTERASE"/>
    <property type="match status" value="1"/>
</dbReference>
<gene>
    <name evidence="8" type="ORF">EVOR1521_LOCUS26146</name>
</gene>